<comment type="similarity">
    <text evidence="3">Belongs to the Nudix hydrolase family.</text>
</comment>
<dbReference type="RefSeq" id="WP_044647632.1">
    <property type="nucleotide sequence ID" value="NZ_JTHP01000043.1"/>
</dbReference>
<dbReference type="InterPro" id="IPR000086">
    <property type="entry name" value="NUDIX_hydrolase_dom"/>
</dbReference>
<dbReference type="PATRIC" id="fig|159743.3.peg.4248"/>
<dbReference type="OrthoDB" id="9806150at2"/>
<proteinExistence type="inferred from homology"/>
<dbReference type="AlphaFoldDB" id="A0A0D7X1U9"/>
<feature type="domain" description="Nudix hydrolase" evidence="5">
    <location>
        <begin position="62"/>
        <end position="190"/>
    </location>
</feature>
<feature type="region of interest" description="Disordered" evidence="4">
    <location>
        <begin position="1"/>
        <end position="26"/>
    </location>
</feature>
<feature type="compositionally biased region" description="Polar residues" evidence="4">
    <location>
        <begin position="1"/>
        <end position="15"/>
    </location>
</feature>
<name>A0A0D7X1U9_9BACL</name>
<dbReference type="GO" id="GO:0019693">
    <property type="term" value="P:ribose phosphate metabolic process"/>
    <property type="evidence" value="ECO:0007669"/>
    <property type="project" value="TreeGrafter"/>
</dbReference>
<keyword evidence="7" id="KW-1185">Reference proteome</keyword>
<evidence type="ECO:0000256" key="1">
    <source>
        <dbReference type="ARBA" id="ARBA00001946"/>
    </source>
</evidence>
<dbReference type="SUPFAM" id="SSF55811">
    <property type="entry name" value="Nudix"/>
    <property type="match status" value="1"/>
</dbReference>
<evidence type="ECO:0000256" key="3">
    <source>
        <dbReference type="RuleBase" id="RU003476"/>
    </source>
</evidence>
<dbReference type="Proteomes" id="UP000032534">
    <property type="component" value="Unassembled WGS sequence"/>
</dbReference>
<protein>
    <submittedName>
        <fullName evidence="6">ADP-ribose pyrophosphatase</fullName>
    </submittedName>
</protein>
<dbReference type="InterPro" id="IPR020084">
    <property type="entry name" value="NUDIX_hydrolase_CS"/>
</dbReference>
<dbReference type="EMBL" id="JTHP01000043">
    <property type="protein sequence ID" value="KJD44017.1"/>
    <property type="molecule type" value="Genomic_DNA"/>
</dbReference>
<keyword evidence="2 3" id="KW-0378">Hydrolase</keyword>
<dbReference type="Pfam" id="PF00293">
    <property type="entry name" value="NUDIX"/>
    <property type="match status" value="1"/>
</dbReference>
<reference evidence="6 7" key="1">
    <citation type="submission" date="2014-11" db="EMBL/GenBank/DDBJ databases">
        <title>Draft Genome Sequences of Paenibacillus polymyxa NRRL B-30509 and Paenibacillus terrae NRRL B-30644, Strains from a Poultry Environment that Produce Tridecaptin A and Paenicidins.</title>
        <authorList>
            <person name="van Belkum M.J."/>
            <person name="Lohans C.T."/>
            <person name="Vederas J.C."/>
        </authorList>
    </citation>
    <scope>NUCLEOTIDE SEQUENCE [LARGE SCALE GENOMIC DNA]</scope>
    <source>
        <strain evidence="6 7">NRRL B-30644</strain>
    </source>
</reference>
<feature type="compositionally biased region" description="Basic and acidic residues" evidence="4">
    <location>
        <begin position="16"/>
        <end position="26"/>
    </location>
</feature>
<evidence type="ECO:0000313" key="6">
    <source>
        <dbReference type="EMBL" id="KJD44017.1"/>
    </source>
</evidence>
<dbReference type="GO" id="GO:0005829">
    <property type="term" value="C:cytosol"/>
    <property type="evidence" value="ECO:0007669"/>
    <property type="project" value="TreeGrafter"/>
</dbReference>
<dbReference type="PANTHER" id="PTHR11839">
    <property type="entry name" value="UDP/ADP-SUGAR PYROPHOSPHATASE"/>
    <property type="match status" value="1"/>
</dbReference>
<dbReference type="InterPro" id="IPR020476">
    <property type="entry name" value="Nudix_hydrolase"/>
</dbReference>
<sequence length="203" mass="22765">MNNQKKNLVNEQVNNPDRKPYSNPALEEKTVSTQPIFEGKVITLQVDTVELPDGSTGKREIVKHPGAVAVLALHEGKMLVVDQYRQAMGRCEVEIPAGKLEKGEDPMEAAGRELREETGYTAKSLKLLHSFYTSPGFADEIIHLYVAEELELGEMEPDEDEFLELFEVTLEEAQALIREGRISDAKTILAVYAWQLHQHTGSF</sequence>
<dbReference type="GO" id="GO:0016462">
    <property type="term" value="F:pyrophosphatase activity"/>
    <property type="evidence" value="ECO:0007669"/>
    <property type="project" value="UniProtKB-ARBA"/>
</dbReference>
<evidence type="ECO:0000256" key="4">
    <source>
        <dbReference type="SAM" id="MobiDB-lite"/>
    </source>
</evidence>
<dbReference type="Gene3D" id="3.90.79.10">
    <property type="entry name" value="Nucleoside Triphosphate Pyrophosphohydrolase"/>
    <property type="match status" value="1"/>
</dbReference>
<dbReference type="PANTHER" id="PTHR11839:SF18">
    <property type="entry name" value="NUDIX HYDROLASE DOMAIN-CONTAINING PROTEIN"/>
    <property type="match status" value="1"/>
</dbReference>
<comment type="caution">
    <text evidence="6">The sequence shown here is derived from an EMBL/GenBank/DDBJ whole genome shotgun (WGS) entry which is preliminary data.</text>
</comment>
<dbReference type="PRINTS" id="PR00502">
    <property type="entry name" value="NUDIXFAMILY"/>
</dbReference>
<evidence type="ECO:0000256" key="2">
    <source>
        <dbReference type="ARBA" id="ARBA00022801"/>
    </source>
</evidence>
<organism evidence="6 7">
    <name type="scientific">Paenibacillus terrae</name>
    <dbReference type="NCBI Taxonomy" id="159743"/>
    <lineage>
        <taxon>Bacteria</taxon>
        <taxon>Bacillati</taxon>
        <taxon>Bacillota</taxon>
        <taxon>Bacilli</taxon>
        <taxon>Bacillales</taxon>
        <taxon>Paenibacillaceae</taxon>
        <taxon>Paenibacillus</taxon>
    </lineage>
</organism>
<dbReference type="InterPro" id="IPR015797">
    <property type="entry name" value="NUDIX_hydrolase-like_dom_sf"/>
</dbReference>
<evidence type="ECO:0000259" key="5">
    <source>
        <dbReference type="PROSITE" id="PS51462"/>
    </source>
</evidence>
<accession>A0A0D7X1U9</accession>
<dbReference type="PROSITE" id="PS00893">
    <property type="entry name" value="NUDIX_BOX"/>
    <property type="match status" value="1"/>
</dbReference>
<dbReference type="GO" id="GO:0006753">
    <property type="term" value="P:nucleoside phosphate metabolic process"/>
    <property type="evidence" value="ECO:0007669"/>
    <property type="project" value="TreeGrafter"/>
</dbReference>
<evidence type="ECO:0000313" key="7">
    <source>
        <dbReference type="Proteomes" id="UP000032534"/>
    </source>
</evidence>
<dbReference type="FunFam" id="3.90.79.10:FF:000024">
    <property type="entry name" value="ADP-ribose pyrophosphatase"/>
    <property type="match status" value="1"/>
</dbReference>
<dbReference type="PROSITE" id="PS51462">
    <property type="entry name" value="NUDIX"/>
    <property type="match status" value="1"/>
</dbReference>
<gene>
    <name evidence="6" type="ORF">QD47_19085</name>
</gene>
<comment type="cofactor">
    <cofactor evidence="1">
        <name>Mg(2+)</name>
        <dbReference type="ChEBI" id="CHEBI:18420"/>
    </cofactor>
</comment>